<proteinExistence type="predicted"/>
<dbReference type="EMBL" id="BAABBN010000007">
    <property type="protein sequence ID" value="GAA3925613.1"/>
    <property type="molecule type" value="Genomic_DNA"/>
</dbReference>
<evidence type="ECO:0000256" key="1">
    <source>
        <dbReference type="SAM" id="MobiDB-lite"/>
    </source>
</evidence>
<gene>
    <name evidence="3" type="ORF">GCM10022277_22110</name>
</gene>
<dbReference type="Pfam" id="PF05359">
    <property type="entry name" value="DUF748"/>
    <property type="match status" value="1"/>
</dbReference>
<dbReference type="Gene3D" id="3.30.1330.60">
    <property type="entry name" value="OmpA-like domain"/>
    <property type="match status" value="1"/>
</dbReference>
<dbReference type="InterPro" id="IPR036737">
    <property type="entry name" value="OmpA-like_sf"/>
</dbReference>
<dbReference type="PANTHER" id="PTHR30441">
    <property type="entry name" value="DUF748 DOMAIN-CONTAINING PROTEIN"/>
    <property type="match status" value="1"/>
</dbReference>
<evidence type="ECO:0000313" key="4">
    <source>
        <dbReference type="Proteomes" id="UP001501565"/>
    </source>
</evidence>
<organism evidence="3 4">
    <name type="scientific">Litoribacillus peritrichatus</name>
    <dbReference type="NCBI Taxonomy" id="718191"/>
    <lineage>
        <taxon>Bacteria</taxon>
        <taxon>Pseudomonadati</taxon>
        <taxon>Pseudomonadota</taxon>
        <taxon>Gammaproteobacteria</taxon>
        <taxon>Oceanospirillales</taxon>
        <taxon>Oceanospirillaceae</taxon>
        <taxon>Litoribacillus</taxon>
    </lineage>
</organism>
<feature type="transmembrane region" description="Helical" evidence="2">
    <location>
        <begin position="21"/>
        <end position="40"/>
    </location>
</feature>
<feature type="compositionally biased region" description="Polar residues" evidence="1">
    <location>
        <begin position="577"/>
        <end position="591"/>
    </location>
</feature>
<keyword evidence="2" id="KW-1133">Transmembrane helix</keyword>
<name>A0ABP7ML64_9GAMM</name>
<comment type="caution">
    <text evidence="3">The sequence shown here is derived from an EMBL/GenBank/DDBJ whole genome shotgun (WGS) entry which is preliminary data.</text>
</comment>
<accession>A0ABP7ML64</accession>
<evidence type="ECO:0000313" key="3">
    <source>
        <dbReference type="EMBL" id="GAA3925613.1"/>
    </source>
</evidence>
<keyword evidence="4" id="KW-1185">Reference proteome</keyword>
<keyword evidence="2" id="KW-0472">Membrane</keyword>
<dbReference type="Proteomes" id="UP001501565">
    <property type="component" value="Unassembled WGS sequence"/>
</dbReference>
<feature type="region of interest" description="Disordered" evidence="1">
    <location>
        <begin position="566"/>
        <end position="603"/>
    </location>
</feature>
<dbReference type="RefSeq" id="WP_344798531.1">
    <property type="nucleotide sequence ID" value="NZ_BAABBN010000007.1"/>
</dbReference>
<dbReference type="InterPro" id="IPR052894">
    <property type="entry name" value="AsmA-related"/>
</dbReference>
<evidence type="ECO:0000256" key="2">
    <source>
        <dbReference type="SAM" id="Phobius"/>
    </source>
</evidence>
<dbReference type="PANTHER" id="PTHR30441:SF8">
    <property type="entry name" value="DUF748 DOMAIN-CONTAINING PROTEIN"/>
    <property type="match status" value="1"/>
</dbReference>
<reference evidence="4" key="1">
    <citation type="journal article" date="2019" name="Int. J. Syst. Evol. Microbiol.">
        <title>The Global Catalogue of Microorganisms (GCM) 10K type strain sequencing project: providing services to taxonomists for standard genome sequencing and annotation.</title>
        <authorList>
            <consortium name="The Broad Institute Genomics Platform"/>
            <consortium name="The Broad Institute Genome Sequencing Center for Infectious Disease"/>
            <person name="Wu L."/>
            <person name="Ma J."/>
        </authorList>
    </citation>
    <scope>NUCLEOTIDE SEQUENCE [LARGE SCALE GENOMIC DNA]</scope>
    <source>
        <strain evidence="4">JCM 17551</strain>
    </source>
</reference>
<protein>
    <submittedName>
        <fullName evidence="3">DUF748 domain-containing protein</fullName>
    </submittedName>
</protein>
<dbReference type="InterPro" id="IPR008023">
    <property type="entry name" value="DUF748"/>
</dbReference>
<sequence>MEARTSRSTFSFKSHPVLFSVLGFYVLYLFIAGLLLPHYLKSQIPQWVGQLPKLSAEVASVSFNPFLLRLTINDLRISEPASSQQTSSAQAEKQPLSQLAGFTQVTADLQLSSLFRQAAVLSEVIITEPYGRLTKDQQGAFLWQTWPDKAEQPDNAPASKPFPLIIEHLAITQGAFDFEDFSRKTPYQTTLGPIDLTLTNLSTLPEDEGNYQLNIAVKQGEETAEFSWKGLIALDPFYSEGRLTLESLSLNSVWDYIKDDVFFEIQQGKLSLGFDYQIQKDQQFELALQNGETEINNLIISEKGQSTPLITLNHQALTGLSFNLQDQALFIDELKHDGLNVVLNRNADGELELIRILSERPIQQATKKASERASGKSDWQVAINHTSLVGGQLTITDQTTTPAATFELSDLELQLTNASTDADQVSELMTSMITNQTGNLKINGELALLQQQGNLEIDLKSFPVASLQPYLNQETELSIDNVLFDVNGQIKLKKGGHAFHGSSQIRDIKLTNKVHKQAILAGDGIYLENIAFSESQKSLAIGEILLDQMLYPLTILARTDQGTRTNLSDLVKPPASGSLQDSTSQNGTSPASEAPITAPAEEHADNDWLVEVEKVSLRKNTVQFSDRGLPTPVYFNIESLNGSVDKLSSNNLSRADVTISGEVNGYAPFRAEGKINPLSEEAYTNLDVTMQDVAISTFSPYASHFLNYPLTQGKLSTELKYKLNNKDLVADNHVFIDQLELGKYTKSEAGLGLPIPLAVSLLQDNKGEIDINLPIKGNLNDPDFHYGSVVINAFVNILTKAITSPFTLLANIAGTDEDLSVLIFQPAQSALTPEETAKLASIAEAMNKRAALKLSITGQTLTQDTRQLQINAWQQQLSRDNIQADPASPEYAQYLAQQTSKPLPTSPEAFKRLEQTLIEAMSVQASTLTEIAHQRAINTRKQLIEAGIAEKRLFIREAKLNQSNDVLEGVTLEVK</sequence>
<keyword evidence="2" id="KW-0812">Transmembrane</keyword>